<feature type="transmembrane region" description="Helical" evidence="6">
    <location>
        <begin position="33"/>
        <end position="54"/>
    </location>
</feature>
<feature type="transmembrane region" description="Helical" evidence="6">
    <location>
        <begin position="66"/>
        <end position="83"/>
    </location>
</feature>
<dbReference type="OrthoDB" id="9793828at2"/>
<keyword evidence="5 6" id="KW-0472">Membrane</keyword>
<organism evidence="7 8">
    <name type="scientific">Hymenobacter metallicola</name>
    <dbReference type="NCBI Taxonomy" id="2563114"/>
    <lineage>
        <taxon>Bacteria</taxon>
        <taxon>Pseudomonadati</taxon>
        <taxon>Bacteroidota</taxon>
        <taxon>Cytophagia</taxon>
        <taxon>Cytophagales</taxon>
        <taxon>Hymenobacteraceae</taxon>
        <taxon>Hymenobacter</taxon>
    </lineage>
</organism>
<evidence type="ECO:0000256" key="6">
    <source>
        <dbReference type="RuleBase" id="RU004379"/>
    </source>
</evidence>
<feature type="transmembrane region" description="Helical" evidence="6">
    <location>
        <begin position="215"/>
        <end position="238"/>
    </location>
</feature>
<evidence type="ECO:0000313" key="7">
    <source>
        <dbReference type="EMBL" id="TGE29631.1"/>
    </source>
</evidence>
<dbReference type="InterPro" id="IPR006214">
    <property type="entry name" value="Bax_inhibitor_1-related"/>
</dbReference>
<feature type="transmembrane region" description="Helical" evidence="6">
    <location>
        <begin position="176"/>
        <end position="194"/>
    </location>
</feature>
<dbReference type="Proteomes" id="UP000298471">
    <property type="component" value="Unassembled WGS sequence"/>
</dbReference>
<comment type="caution">
    <text evidence="7">The sequence shown here is derived from an EMBL/GenBank/DDBJ whole genome shotgun (WGS) entry which is preliminary data.</text>
</comment>
<proteinExistence type="inferred from homology"/>
<dbReference type="AlphaFoldDB" id="A0A4Z0QKR3"/>
<dbReference type="RefSeq" id="WP_135394263.1">
    <property type="nucleotide sequence ID" value="NZ_SRMB01000001.1"/>
</dbReference>
<comment type="similarity">
    <text evidence="2 6">Belongs to the BI1 family.</text>
</comment>
<evidence type="ECO:0000256" key="4">
    <source>
        <dbReference type="ARBA" id="ARBA00022989"/>
    </source>
</evidence>
<accession>A0A4Z0QKR3</accession>
<evidence type="ECO:0000256" key="5">
    <source>
        <dbReference type="ARBA" id="ARBA00023136"/>
    </source>
</evidence>
<feature type="transmembrane region" description="Helical" evidence="6">
    <location>
        <begin position="152"/>
        <end position="170"/>
    </location>
</feature>
<dbReference type="CDD" id="cd10432">
    <property type="entry name" value="BI-1-like_bacterial"/>
    <property type="match status" value="1"/>
</dbReference>
<evidence type="ECO:0000256" key="3">
    <source>
        <dbReference type="ARBA" id="ARBA00022692"/>
    </source>
</evidence>
<feature type="transmembrane region" description="Helical" evidence="6">
    <location>
        <begin position="95"/>
        <end position="115"/>
    </location>
</feature>
<evidence type="ECO:0000313" key="8">
    <source>
        <dbReference type="Proteomes" id="UP000298471"/>
    </source>
</evidence>
<dbReference type="Pfam" id="PF01027">
    <property type="entry name" value="Bax1-I"/>
    <property type="match status" value="1"/>
</dbReference>
<dbReference type="PANTHER" id="PTHR23291">
    <property type="entry name" value="BAX INHIBITOR-RELATED"/>
    <property type="match status" value="1"/>
</dbReference>
<protein>
    <submittedName>
        <fullName evidence="7">Bax inhibitor-1/YccA family protein</fullName>
    </submittedName>
</protein>
<keyword evidence="8" id="KW-1185">Reference proteome</keyword>
<reference evidence="7 8" key="1">
    <citation type="submission" date="2019-04" db="EMBL/GenBank/DDBJ databases">
        <authorList>
            <person name="Feng G."/>
            <person name="Zhang J."/>
            <person name="Zhu H."/>
        </authorList>
    </citation>
    <scope>NUCLEOTIDE SEQUENCE [LARGE SCALE GENOMIC DNA]</scope>
    <source>
        <strain evidence="7 8">9PBR-1</strain>
    </source>
</reference>
<name>A0A4Z0QKR3_9BACT</name>
<gene>
    <name evidence="7" type="ORF">E5K02_09310</name>
</gene>
<comment type="subcellular location">
    <subcellularLocation>
        <location evidence="1">Membrane</location>
        <topology evidence="1">Multi-pass membrane protein</topology>
    </subcellularLocation>
</comment>
<keyword evidence="3 6" id="KW-0812">Transmembrane</keyword>
<feature type="transmembrane region" description="Helical" evidence="6">
    <location>
        <begin position="121"/>
        <end position="140"/>
    </location>
</feature>
<dbReference type="EMBL" id="SRMB01000001">
    <property type="protein sequence ID" value="TGE29631.1"/>
    <property type="molecule type" value="Genomic_DNA"/>
</dbReference>
<evidence type="ECO:0000256" key="2">
    <source>
        <dbReference type="ARBA" id="ARBA00010350"/>
    </source>
</evidence>
<evidence type="ECO:0000256" key="1">
    <source>
        <dbReference type="ARBA" id="ARBA00004141"/>
    </source>
</evidence>
<keyword evidence="4 6" id="KW-1133">Transmembrane helix</keyword>
<sequence>MEEFVPEKQAEQPELTISAEEAAQIQVRFMTQVYGWMAGALALTGGVAMMVGASPELQELVFGNRLVFWALLLTEFLVVGYLGRNLFEMTPNQAVGAFAGYALLNGVTLGIIFLVYTAESIASTFFVTAATFGVMSLYGFLTGSDLSRWGNLLLMGLVGLVIASVVNLFWFNATLYWVTTFIGVLLFVALTAYDTQKIKMMAFMGYGDENVDRKAAVWGALSLYLDFINLFLFLLRLFGRRR</sequence>
<dbReference type="GO" id="GO:0005886">
    <property type="term" value="C:plasma membrane"/>
    <property type="evidence" value="ECO:0007669"/>
    <property type="project" value="TreeGrafter"/>
</dbReference>
<dbReference type="PANTHER" id="PTHR23291:SF50">
    <property type="entry name" value="PROTEIN LIFEGUARD 4"/>
    <property type="match status" value="1"/>
</dbReference>